<organism evidence="1">
    <name type="scientific">viral metagenome</name>
    <dbReference type="NCBI Taxonomy" id="1070528"/>
    <lineage>
        <taxon>unclassified sequences</taxon>
        <taxon>metagenomes</taxon>
        <taxon>organismal metagenomes</taxon>
    </lineage>
</organism>
<evidence type="ECO:0000313" key="1">
    <source>
        <dbReference type="EMBL" id="QHU13675.1"/>
    </source>
</evidence>
<dbReference type="AlphaFoldDB" id="A0A6C0K6I4"/>
<name>A0A6C0K6I4_9ZZZZ</name>
<sequence>MLFNNYNLNNIPVIKGICKDILEGFLAQRDHFNMREESNLLTDYIREFLDNKSKTEKETAMKSMSNIYEDAYYKGLMEKMGDYYDITEPLLVICDNIIKYHFRDLLEYGWDDNIDGVWRRASEIFV</sequence>
<dbReference type="EMBL" id="MN740823">
    <property type="protein sequence ID" value="QHU13675.1"/>
    <property type="molecule type" value="Genomic_DNA"/>
</dbReference>
<reference evidence="1" key="1">
    <citation type="journal article" date="2020" name="Nature">
        <title>Giant virus diversity and host interactions through global metagenomics.</title>
        <authorList>
            <person name="Schulz F."/>
            <person name="Roux S."/>
            <person name="Paez-Espino D."/>
            <person name="Jungbluth S."/>
            <person name="Walsh D.A."/>
            <person name="Denef V.J."/>
            <person name="McMahon K.D."/>
            <person name="Konstantinidis K.T."/>
            <person name="Eloe-Fadrosh E.A."/>
            <person name="Kyrpides N.C."/>
            <person name="Woyke T."/>
        </authorList>
    </citation>
    <scope>NUCLEOTIDE SEQUENCE</scope>
    <source>
        <strain evidence="1">GVMAG-S-1101178-73</strain>
    </source>
</reference>
<protein>
    <submittedName>
        <fullName evidence="1">Uncharacterized protein</fullName>
    </submittedName>
</protein>
<proteinExistence type="predicted"/>
<accession>A0A6C0K6I4</accession>